<reference evidence="2 3" key="1">
    <citation type="journal article" date="2014" name="BMC Genomics">
        <title>Genome and secretome analysis of the hemibiotrophic fungal pathogen, Moniliophthora roreri, which causes frosty pod rot disease of cacao: mechanisms of the biotrophic and necrotrophic phases.</title>
        <authorList>
            <person name="Meinhardt L.W."/>
            <person name="Costa G.G.L."/>
            <person name="Thomazella D.P.T."/>
            <person name="Teixeira P.J.P.L."/>
            <person name="Carazzolle M.F."/>
            <person name="Schuster S.C."/>
            <person name="Carlson J.E."/>
            <person name="Guiltinan M.J."/>
            <person name="Mieczkowski P."/>
            <person name="Farmer A."/>
            <person name="Ramaraj T."/>
            <person name="Crozier J."/>
            <person name="Davis R.E."/>
            <person name="Shao J."/>
            <person name="Melnick R.L."/>
            <person name="Pereira G.A.G."/>
            <person name="Bailey B.A."/>
        </authorList>
    </citation>
    <scope>NUCLEOTIDE SEQUENCE [LARGE SCALE GENOMIC DNA]</scope>
    <source>
        <strain evidence="2 3">MCA 2997</strain>
    </source>
</reference>
<evidence type="ECO:0000313" key="3">
    <source>
        <dbReference type="Proteomes" id="UP000017559"/>
    </source>
</evidence>
<sequence>MQKDVGPGAQTSAHAYTSFPSPSPDSPNSHPFPPPSNTRINPAGREAKSLNAHPSCATKIFQGSSATRCTAASCDTHLIRRPTMVSTQIWGRSDDDGVPGVGVGSGRALQGPTSPIISGSSMLSRLVPCAIPQSIGPEAVGFMLRRFLRPFATRWKSEASIPAPLVLRSCAKYITTCI</sequence>
<accession>V2WVZ9</accession>
<evidence type="ECO:0000313" key="2">
    <source>
        <dbReference type="EMBL" id="ESK84701.1"/>
    </source>
</evidence>
<dbReference type="EMBL" id="AWSO01001243">
    <property type="protein sequence ID" value="ESK84701.1"/>
    <property type="molecule type" value="Genomic_DNA"/>
</dbReference>
<dbReference type="HOGENOM" id="CLU_1510994_0_0_1"/>
<feature type="compositionally biased region" description="Pro residues" evidence="1">
    <location>
        <begin position="21"/>
        <end position="36"/>
    </location>
</feature>
<feature type="region of interest" description="Disordered" evidence="1">
    <location>
        <begin position="1"/>
        <end position="43"/>
    </location>
</feature>
<proteinExistence type="predicted"/>
<keyword evidence="3" id="KW-1185">Reference proteome</keyword>
<dbReference type="AlphaFoldDB" id="V2WVZ9"/>
<gene>
    <name evidence="2" type="ORF">Moror_634</name>
</gene>
<organism evidence="2 3">
    <name type="scientific">Moniliophthora roreri (strain MCA 2997)</name>
    <name type="common">Cocoa frosty pod rot fungus</name>
    <name type="synonym">Crinipellis roreri</name>
    <dbReference type="NCBI Taxonomy" id="1381753"/>
    <lineage>
        <taxon>Eukaryota</taxon>
        <taxon>Fungi</taxon>
        <taxon>Dikarya</taxon>
        <taxon>Basidiomycota</taxon>
        <taxon>Agaricomycotina</taxon>
        <taxon>Agaricomycetes</taxon>
        <taxon>Agaricomycetidae</taxon>
        <taxon>Agaricales</taxon>
        <taxon>Marasmiineae</taxon>
        <taxon>Marasmiaceae</taxon>
        <taxon>Moniliophthora</taxon>
    </lineage>
</organism>
<dbReference type="Proteomes" id="UP000017559">
    <property type="component" value="Unassembled WGS sequence"/>
</dbReference>
<name>V2WVZ9_MONRO</name>
<comment type="caution">
    <text evidence="2">The sequence shown here is derived from an EMBL/GenBank/DDBJ whole genome shotgun (WGS) entry which is preliminary data.</text>
</comment>
<protein>
    <submittedName>
        <fullName evidence="2">Uncharacterized protein</fullName>
    </submittedName>
</protein>
<evidence type="ECO:0000256" key="1">
    <source>
        <dbReference type="SAM" id="MobiDB-lite"/>
    </source>
</evidence>
<dbReference type="KEGG" id="mrr:Moror_634"/>